<organism evidence="2 3">
    <name type="scientific">Diploscapter pachys</name>
    <dbReference type="NCBI Taxonomy" id="2018661"/>
    <lineage>
        <taxon>Eukaryota</taxon>
        <taxon>Metazoa</taxon>
        <taxon>Ecdysozoa</taxon>
        <taxon>Nematoda</taxon>
        <taxon>Chromadorea</taxon>
        <taxon>Rhabditida</taxon>
        <taxon>Rhabditina</taxon>
        <taxon>Rhabditomorpha</taxon>
        <taxon>Rhabditoidea</taxon>
        <taxon>Rhabditidae</taxon>
        <taxon>Diploscapter</taxon>
    </lineage>
</organism>
<evidence type="ECO:0000313" key="2">
    <source>
        <dbReference type="EMBL" id="PAV92849.1"/>
    </source>
</evidence>
<keyword evidence="3" id="KW-1185">Reference proteome</keyword>
<feature type="compositionally biased region" description="Basic and acidic residues" evidence="1">
    <location>
        <begin position="97"/>
        <end position="107"/>
    </location>
</feature>
<feature type="compositionally biased region" description="Low complexity" evidence="1">
    <location>
        <begin position="16"/>
        <end position="26"/>
    </location>
</feature>
<name>A0A2A2M345_9BILA</name>
<proteinExistence type="predicted"/>
<comment type="caution">
    <text evidence="2">The sequence shown here is derived from an EMBL/GenBank/DDBJ whole genome shotgun (WGS) entry which is preliminary data.</text>
</comment>
<accession>A0A2A2M345</accession>
<sequence length="125" mass="13836">MRRHCGATVAIITPAAARNAPTNTRPDSTATIEPTPSQGCEHPVDNSLNPCFIGRAPQPRMGGIIARCAWPNGRRHPLPRGINRKDLSYGGSRRHHAAADRDRRPLRPPDPPLEPEDEALYLWRP</sequence>
<protein>
    <submittedName>
        <fullName evidence="2">Uncharacterized protein</fullName>
    </submittedName>
</protein>
<gene>
    <name evidence="2" type="ORF">WR25_11223</name>
</gene>
<evidence type="ECO:0000313" key="3">
    <source>
        <dbReference type="Proteomes" id="UP000218231"/>
    </source>
</evidence>
<feature type="region of interest" description="Disordered" evidence="1">
    <location>
        <begin position="16"/>
        <end position="43"/>
    </location>
</feature>
<feature type="compositionally biased region" description="Polar residues" evidence="1">
    <location>
        <begin position="27"/>
        <end position="38"/>
    </location>
</feature>
<feature type="region of interest" description="Disordered" evidence="1">
    <location>
        <begin position="72"/>
        <end position="125"/>
    </location>
</feature>
<dbReference type="Proteomes" id="UP000218231">
    <property type="component" value="Unassembled WGS sequence"/>
</dbReference>
<dbReference type="EMBL" id="LIAE01005958">
    <property type="protein sequence ID" value="PAV92849.1"/>
    <property type="molecule type" value="Genomic_DNA"/>
</dbReference>
<evidence type="ECO:0000256" key="1">
    <source>
        <dbReference type="SAM" id="MobiDB-lite"/>
    </source>
</evidence>
<dbReference type="AlphaFoldDB" id="A0A2A2M345"/>
<reference evidence="2 3" key="1">
    <citation type="journal article" date="2017" name="Curr. Biol.">
        <title>Genome architecture and evolution of a unichromosomal asexual nematode.</title>
        <authorList>
            <person name="Fradin H."/>
            <person name="Zegar C."/>
            <person name="Gutwein M."/>
            <person name="Lucas J."/>
            <person name="Kovtun M."/>
            <person name="Corcoran D."/>
            <person name="Baugh L.R."/>
            <person name="Kiontke K."/>
            <person name="Gunsalus K."/>
            <person name="Fitch D.H."/>
            <person name="Piano F."/>
        </authorList>
    </citation>
    <scope>NUCLEOTIDE SEQUENCE [LARGE SCALE GENOMIC DNA]</scope>
    <source>
        <strain evidence="2">PF1309</strain>
    </source>
</reference>